<dbReference type="AlphaFoldDB" id="A0AAE4U7F1"/>
<protein>
    <submittedName>
        <fullName evidence="3">Uncharacterized protein</fullName>
    </submittedName>
</protein>
<comment type="caution">
    <text evidence="3">The sequence shown here is derived from an EMBL/GenBank/DDBJ whole genome shotgun (WGS) entry which is preliminary data.</text>
</comment>
<keyword evidence="4" id="KW-1185">Reference proteome</keyword>
<accession>A0AAE4U7F1</accession>
<dbReference type="GeneID" id="99805276"/>
<reference evidence="3 4" key="1">
    <citation type="submission" date="2023-10" db="EMBL/GenBank/DDBJ databases">
        <title>Development of a sustainable strategy for remediation of hydrocarbon-contaminated territories based on the waste exchange concept.</title>
        <authorList>
            <person name="Krivoruchko A."/>
        </authorList>
    </citation>
    <scope>NUCLEOTIDE SEQUENCE</scope>
    <source>
        <strain evidence="2 4">IEGM 1266</strain>
        <strain evidence="3">IEGM 1279</strain>
    </source>
</reference>
<dbReference type="Proteomes" id="UP001185922">
    <property type="component" value="Unassembled WGS sequence"/>
</dbReference>
<evidence type="ECO:0000313" key="5">
    <source>
        <dbReference type="Proteomes" id="UP001185922"/>
    </source>
</evidence>
<gene>
    <name evidence="2" type="ORF">R3P94_23400</name>
    <name evidence="3" type="ORF">R3Q15_22200</name>
</gene>
<evidence type="ECO:0000313" key="3">
    <source>
        <dbReference type="EMBL" id="MDV6314550.1"/>
    </source>
</evidence>
<feature type="region of interest" description="Disordered" evidence="1">
    <location>
        <begin position="109"/>
        <end position="133"/>
    </location>
</feature>
<evidence type="ECO:0000313" key="4">
    <source>
        <dbReference type="Proteomes" id="UP001185779"/>
    </source>
</evidence>
<organism evidence="3 5">
    <name type="scientific">Gordonia amicalis</name>
    <dbReference type="NCBI Taxonomy" id="89053"/>
    <lineage>
        <taxon>Bacteria</taxon>
        <taxon>Bacillati</taxon>
        <taxon>Actinomycetota</taxon>
        <taxon>Actinomycetes</taxon>
        <taxon>Mycobacteriales</taxon>
        <taxon>Gordoniaceae</taxon>
        <taxon>Gordonia</taxon>
    </lineage>
</organism>
<proteinExistence type="predicted"/>
<dbReference type="EMBL" id="JAWLKI010000050">
    <property type="protein sequence ID" value="MDV6310208.1"/>
    <property type="molecule type" value="Genomic_DNA"/>
</dbReference>
<dbReference type="Proteomes" id="UP001185779">
    <property type="component" value="Unassembled WGS sequence"/>
</dbReference>
<dbReference type="EMBL" id="JAWLKH010000037">
    <property type="protein sequence ID" value="MDV6314550.1"/>
    <property type="molecule type" value="Genomic_DNA"/>
</dbReference>
<sequence>MGDSTAMWRNCQDLWIGVFQATSVPVRSSPFEGGCGGVMSVGRSSSLPLWKTAPARMSEVHVSERLGDGHIDIATDAGIVIARHRLATAGSGAQVRDHGHVVALDTLTQAGASSSRRPHRRKERIPPGETARNAAEALRRNTTTTHPATPTEASVIDLSVYDAPHRTGPNSHDHHQCDSC</sequence>
<evidence type="ECO:0000256" key="1">
    <source>
        <dbReference type="SAM" id="MobiDB-lite"/>
    </source>
</evidence>
<evidence type="ECO:0000313" key="2">
    <source>
        <dbReference type="EMBL" id="MDV6310208.1"/>
    </source>
</evidence>
<dbReference type="RefSeq" id="WP_243829161.1">
    <property type="nucleotide sequence ID" value="NZ_CP091855.1"/>
</dbReference>
<name>A0AAE4U7F1_9ACTN</name>